<dbReference type="GO" id="GO:0016020">
    <property type="term" value="C:membrane"/>
    <property type="evidence" value="ECO:0007669"/>
    <property type="project" value="TreeGrafter"/>
</dbReference>
<protein>
    <submittedName>
        <fullName evidence="2">Haloalkane dehalogenase</fullName>
    </submittedName>
</protein>
<sequence>MKVITHDPARFADLPDYPFAENWLTIDLGDGFSGRMHYLDEGPRDGPALLLFHGEPSWSYLYRKMIPLLVKAGFRCLAPDLIGFGKSDKPDDQSFYTYARHADWLRQWRNAVVPEVAGLFCQDWGGLLGLRLVGQEPDRFAFVVASNTFLPAGGGKASPGFLAWREFARSSPDFRIGGIMDRGCQSVLSPAEVAAYDAPFPDEPSKAGARAFPQLVPVEDDKPGVADNIAAWKGLAAFDKPFLTLFGEDDPVLGAAGPQLAGRIKGAEGQPHAMLSRCGHFSQEDRPQELVDGVVAMARKAGFAV</sequence>
<dbReference type="GO" id="GO:0003824">
    <property type="term" value="F:catalytic activity"/>
    <property type="evidence" value="ECO:0007669"/>
    <property type="project" value="InterPro"/>
</dbReference>
<dbReference type="Proteomes" id="UP000092484">
    <property type="component" value="Unassembled WGS sequence"/>
</dbReference>
<evidence type="ECO:0000313" key="2">
    <source>
        <dbReference type="EMBL" id="OBV12554.1"/>
    </source>
</evidence>
<evidence type="ECO:0000313" key="3">
    <source>
        <dbReference type="Proteomes" id="UP000092484"/>
    </source>
</evidence>
<dbReference type="PRINTS" id="PR00111">
    <property type="entry name" value="ABHYDROLASE"/>
</dbReference>
<dbReference type="Pfam" id="PF00561">
    <property type="entry name" value="Abhydrolase_1"/>
    <property type="match status" value="1"/>
</dbReference>
<accession>A0A1A7BJA6</accession>
<dbReference type="SUPFAM" id="SSF53474">
    <property type="entry name" value="alpha/beta-Hydrolases"/>
    <property type="match status" value="1"/>
</dbReference>
<organism evidence="2 3">
    <name type="scientific">Erythrobacter dokdonensis DSW-74</name>
    <dbReference type="NCBI Taxonomy" id="1300349"/>
    <lineage>
        <taxon>Bacteria</taxon>
        <taxon>Pseudomonadati</taxon>
        <taxon>Pseudomonadota</taxon>
        <taxon>Alphaproteobacteria</taxon>
        <taxon>Sphingomonadales</taxon>
        <taxon>Erythrobacteraceae</taxon>
        <taxon>Erythrobacter/Porphyrobacter group</taxon>
        <taxon>Erythrobacter</taxon>
    </lineage>
</organism>
<dbReference type="Gene3D" id="3.40.50.1820">
    <property type="entry name" value="alpha/beta hydrolase"/>
    <property type="match status" value="1"/>
</dbReference>
<dbReference type="InterPro" id="IPR000639">
    <property type="entry name" value="Epox_hydrolase-like"/>
</dbReference>
<dbReference type="InterPro" id="IPR050266">
    <property type="entry name" value="AB_hydrolase_sf"/>
</dbReference>
<comment type="caution">
    <text evidence="2">The sequence shown here is derived from an EMBL/GenBank/DDBJ whole genome shotgun (WGS) entry which is preliminary data.</text>
</comment>
<gene>
    <name evidence="2" type="ORF">I603_0685</name>
</gene>
<feature type="domain" description="AB hydrolase-1" evidence="1">
    <location>
        <begin position="47"/>
        <end position="151"/>
    </location>
</feature>
<dbReference type="InterPro" id="IPR000073">
    <property type="entry name" value="AB_hydrolase_1"/>
</dbReference>
<dbReference type="AlphaFoldDB" id="A0A1A7BJA6"/>
<dbReference type="PANTHER" id="PTHR43798">
    <property type="entry name" value="MONOACYLGLYCEROL LIPASE"/>
    <property type="match status" value="1"/>
</dbReference>
<name>A0A1A7BJA6_9SPHN</name>
<reference evidence="2 3" key="1">
    <citation type="submission" date="2016-06" db="EMBL/GenBank/DDBJ databases">
        <title>Genome sequence of Porphyrobacter dokdonensis DSW-74.</title>
        <authorList>
            <person name="Kim J.F."/>
            <person name="Song J.Y."/>
        </authorList>
    </citation>
    <scope>NUCLEOTIDE SEQUENCE [LARGE SCALE GENOMIC DNA]</scope>
    <source>
        <strain evidence="2 3">DSW-74</strain>
    </source>
</reference>
<dbReference type="EMBL" id="LZYB01000001">
    <property type="protein sequence ID" value="OBV12554.1"/>
    <property type="molecule type" value="Genomic_DNA"/>
</dbReference>
<dbReference type="STRING" id="1300349.I603_0685"/>
<dbReference type="PANTHER" id="PTHR43798:SF24">
    <property type="entry name" value="CIS-3-ALKYL-4-ALKYLOXETAN-2-ONE DECARBOXYLASE"/>
    <property type="match status" value="1"/>
</dbReference>
<dbReference type="PRINTS" id="PR00412">
    <property type="entry name" value="EPOXHYDRLASE"/>
</dbReference>
<dbReference type="RefSeq" id="WP_068862355.1">
    <property type="nucleotide sequence ID" value="NZ_LZYB01000001.1"/>
</dbReference>
<dbReference type="PATRIC" id="fig|1300349.4.peg.680"/>
<proteinExistence type="predicted"/>
<dbReference type="NCBIfam" id="NF002043">
    <property type="entry name" value="PRK00870.1"/>
    <property type="match status" value="1"/>
</dbReference>
<dbReference type="InterPro" id="IPR029058">
    <property type="entry name" value="AB_hydrolase_fold"/>
</dbReference>
<keyword evidence="3" id="KW-1185">Reference proteome</keyword>
<evidence type="ECO:0000259" key="1">
    <source>
        <dbReference type="Pfam" id="PF00561"/>
    </source>
</evidence>